<accession>A0A229NZW6</accession>
<dbReference type="PANTHER" id="PTHR43593">
    <property type="match status" value="1"/>
</dbReference>
<dbReference type="InterPro" id="IPR000683">
    <property type="entry name" value="Gfo/Idh/MocA-like_OxRdtase_N"/>
</dbReference>
<dbReference type="GO" id="GO:0000166">
    <property type="term" value="F:nucleotide binding"/>
    <property type="evidence" value="ECO:0007669"/>
    <property type="project" value="InterPro"/>
</dbReference>
<dbReference type="Pfam" id="PF22725">
    <property type="entry name" value="GFO_IDH_MocA_C3"/>
    <property type="match status" value="1"/>
</dbReference>
<dbReference type="InterPro" id="IPR055170">
    <property type="entry name" value="GFO_IDH_MocA-like_dom"/>
</dbReference>
<dbReference type="Proteomes" id="UP000215145">
    <property type="component" value="Unassembled WGS sequence"/>
</dbReference>
<protein>
    <submittedName>
        <fullName evidence="3">Oxidoreductase</fullName>
    </submittedName>
</protein>
<feature type="domain" description="Gfo/Idh/MocA-like oxidoreductase N-terminal" evidence="1">
    <location>
        <begin position="4"/>
        <end position="124"/>
    </location>
</feature>
<feature type="domain" description="GFO/IDH/MocA-like oxidoreductase" evidence="2">
    <location>
        <begin position="133"/>
        <end position="275"/>
    </location>
</feature>
<name>A0A229NZW6_9BACL</name>
<proteinExistence type="predicted"/>
<evidence type="ECO:0000259" key="1">
    <source>
        <dbReference type="Pfam" id="PF01408"/>
    </source>
</evidence>
<dbReference type="SUPFAM" id="SSF55347">
    <property type="entry name" value="Glyceraldehyde-3-phosphate dehydrogenase-like, C-terminal domain"/>
    <property type="match status" value="1"/>
</dbReference>
<gene>
    <name evidence="3" type="ORF">CGZ75_00125</name>
</gene>
<dbReference type="RefSeq" id="WP_089522005.1">
    <property type="nucleotide sequence ID" value="NZ_NMUQ01000001.1"/>
</dbReference>
<evidence type="ECO:0000313" key="3">
    <source>
        <dbReference type="EMBL" id="OXM15195.1"/>
    </source>
</evidence>
<dbReference type="Pfam" id="PF01408">
    <property type="entry name" value="GFO_IDH_MocA"/>
    <property type="match status" value="1"/>
</dbReference>
<comment type="caution">
    <text evidence="3">The sequence shown here is derived from an EMBL/GenBank/DDBJ whole genome shotgun (WGS) entry which is preliminary data.</text>
</comment>
<evidence type="ECO:0000313" key="4">
    <source>
        <dbReference type="Proteomes" id="UP000215145"/>
    </source>
</evidence>
<dbReference type="OrthoDB" id="9815825at2"/>
<dbReference type="InterPro" id="IPR050424">
    <property type="entry name" value="Gfo-Idh-MocA_inositol_DH"/>
</dbReference>
<dbReference type="PANTHER" id="PTHR43593:SF1">
    <property type="entry name" value="INOSITOL 2-DEHYDROGENASE"/>
    <property type="match status" value="1"/>
</dbReference>
<sequence>MNKLRMAFIGVGDMGSHHCIGFDLLPECEVKYICDGDEANVQRTLVELKNSQPEICSDYRELLHADDIDAVVIAVPNYLHRELAVAFLEAGKHVFLEKPVAHTLQDCDAIIAAAEKSGRFLQIGLVYRYSNVYRRMEKELSLGKLGEVKLMWCKEFREPFPPTDWFYDKNRSGGALVEKDCHHFDIFNWMIGSRPKRVFATGGQHVIKQGEPNQITNSYTHYPTKEIKDVSIVDHAWVTIEYENGSKANLGLCMYLKPRNLMGEGLEIGLIGDNGAQMVVRNDKTIDIVGGENSTTEHLDIDVISDSILGGHTGGQTQRVEFLKCIREGKQPSASAQVGRDALLVALAAEKSIVEERYVYLHELTSEGWKHERQLEKI</sequence>
<reference evidence="3 4" key="1">
    <citation type="submission" date="2017-07" db="EMBL/GenBank/DDBJ databases">
        <title>Paenibacillus herberti R33 genome sequencing and assembly.</title>
        <authorList>
            <person name="Su W."/>
        </authorList>
    </citation>
    <scope>NUCLEOTIDE SEQUENCE [LARGE SCALE GENOMIC DNA]</scope>
    <source>
        <strain evidence="3 4">R33</strain>
    </source>
</reference>
<dbReference type="SUPFAM" id="SSF51735">
    <property type="entry name" value="NAD(P)-binding Rossmann-fold domains"/>
    <property type="match status" value="1"/>
</dbReference>
<evidence type="ECO:0000259" key="2">
    <source>
        <dbReference type="Pfam" id="PF22725"/>
    </source>
</evidence>
<dbReference type="Gene3D" id="3.40.50.720">
    <property type="entry name" value="NAD(P)-binding Rossmann-like Domain"/>
    <property type="match status" value="1"/>
</dbReference>
<dbReference type="AlphaFoldDB" id="A0A229NZW6"/>
<dbReference type="EMBL" id="NMUQ01000001">
    <property type="protein sequence ID" value="OXM15195.1"/>
    <property type="molecule type" value="Genomic_DNA"/>
</dbReference>
<keyword evidence="4" id="KW-1185">Reference proteome</keyword>
<dbReference type="InterPro" id="IPR036291">
    <property type="entry name" value="NAD(P)-bd_dom_sf"/>
</dbReference>
<dbReference type="Gene3D" id="3.30.360.10">
    <property type="entry name" value="Dihydrodipicolinate Reductase, domain 2"/>
    <property type="match status" value="1"/>
</dbReference>
<organism evidence="3 4">
    <name type="scientific">Paenibacillus herberti</name>
    <dbReference type="NCBI Taxonomy" id="1619309"/>
    <lineage>
        <taxon>Bacteria</taxon>
        <taxon>Bacillati</taxon>
        <taxon>Bacillota</taxon>
        <taxon>Bacilli</taxon>
        <taxon>Bacillales</taxon>
        <taxon>Paenibacillaceae</taxon>
        <taxon>Paenibacillus</taxon>
    </lineage>
</organism>